<feature type="transmembrane region" description="Helical" evidence="1">
    <location>
        <begin position="32"/>
        <end position="53"/>
    </location>
</feature>
<organism evidence="2 3">
    <name type="scientific">Candidatus Accumulibacter aalborgensis</name>
    <dbReference type="NCBI Taxonomy" id="1860102"/>
    <lineage>
        <taxon>Bacteria</taxon>
        <taxon>Pseudomonadati</taxon>
        <taxon>Pseudomonadota</taxon>
        <taxon>Betaproteobacteria</taxon>
        <taxon>Candidatus Accumulibacter</taxon>
    </lineage>
</organism>
<evidence type="ECO:0000256" key="1">
    <source>
        <dbReference type="SAM" id="Phobius"/>
    </source>
</evidence>
<sequence length="191" mass="20647">MHSLPSKWRSRAIIKLLRAIGRHHTDVMIKTLLLDAAILLGLAILGVIGYKLAPLLDAKTDLTLPLSTCNLGRQACATTLPDGGQVEFSIEPRPIPTLKQLQLQATFSGVEVRGVAVDLAGAEMQMGYNRPQLERQPGGGERFTGQASLPVCITGNMVWNITVIVDTGKTVLALPFRLVTGDRSATDRRPD</sequence>
<evidence type="ECO:0000313" key="2">
    <source>
        <dbReference type="EMBL" id="SBT04966.1"/>
    </source>
</evidence>
<accession>A0A1A8XJV3</accession>
<dbReference type="EMBL" id="FLQX01000094">
    <property type="protein sequence ID" value="SBT04966.1"/>
    <property type="molecule type" value="Genomic_DNA"/>
</dbReference>
<gene>
    <name evidence="2" type="ORF">ACCAA_20068</name>
</gene>
<proteinExistence type="predicted"/>
<evidence type="ECO:0000313" key="3">
    <source>
        <dbReference type="Proteomes" id="UP000199169"/>
    </source>
</evidence>
<dbReference type="AlphaFoldDB" id="A0A1A8XJV3"/>
<protein>
    <submittedName>
        <fullName evidence="2">Uncharacterized protein</fullName>
    </submittedName>
</protein>
<dbReference type="Proteomes" id="UP000199169">
    <property type="component" value="Unassembled WGS sequence"/>
</dbReference>
<keyword evidence="1" id="KW-0472">Membrane</keyword>
<keyword evidence="1" id="KW-0812">Transmembrane</keyword>
<dbReference type="STRING" id="1860102.ACCAA_20068"/>
<keyword evidence="3" id="KW-1185">Reference proteome</keyword>
<keyword evidence="1" id="KW-1133">Transmembrane helix</keyword>
<reference evidence="2 3" key="1">
    <citation type="submission" date="2016-06" db="EMBL/GenBank/DDBJ databases">
        <authorList>
            <person name="Kjaerup R.B."/>
            <person name="Dalgaard T.S."/>
            <person name="Juul-Madsen H.R."/>
        </authorList>
    </citation>
    <scope>NUCLEOTIDE SEQUENCE [LARGE SCALE GENOMIC DNA]</scope>
    <source>
        <strain evidence="2">3</strain>
    </source>
</reference>
<name>A0A1A8XJV3_9PROT</name>